<sequence length="95" mass="10077">MNGLRAVAATVAASFAVAIFASGTAQADGPSYQGGNCPPGMTCTHWFPGDPAPPGSQVLSWDWNVPHDWYWNSEGIVDVTTKTMYPWSGSPHPTP</sequence>
<evidence type="ECO:0008006" key="4">
    <source>
        <dbReference type="Google" id="ProtNLM"/>
    </source>
</evidence>
<evidence type="ECO:0000313" key="3">
    <source>
        <dbReference type="Proteomes" id="UP000188532"/>
    </source>
</evidence>
<dbReference type="EMBL" id="MVBN01000001">
    <property type="protein sequence ID" value="OOK84231.1"/>
    <property type="molecule type" value="Genomic_DNA"/>
</dbReference>
<organism evidence="2 3">
    <name type="scientific">Mycobacterium kansasii</name>
    <dbReference type="NCBI Taxonomy" id="1768"/>
    <lineage>
        <taxon>Bacteria</taxon>
        <taxon>Bacillati</taxon>
        <taxon>Actinomycetota</taxon>
        <taxon>Actinomycetes</taxon>
        <taxon>Mycobacteriales</taxon>
        <taxon>Mycobacteriaceae</taxon>
        <taxon>Mycobacterium</taxon>
    </lineage>
</organism>
<evidence type="ECO:0000256" key="1">
    <source>
        <dbReference type="SAM" id="SignalP"/>
    </source>
</evidence>
<feature type="chain" id="PRO_5010719637" description="Peptidase inhibitor family I36" evidence="1">
    <location>
        <begin position="28"/>
        <end position="95"/>
    </location>
</feature>
<reference evidence="2 3" key="1">
    <citation type="submission" date="2017-02" db="EMBL/GenBank/DDBJ databases">
        <title>Complete genome sequences of Mycobacterium kansasii strains isolated from rhesus macaques.</title>
        <authorList>
            <person name="Panda A."/>
            <person name="Nagaraj S."/>
            <person name="Zhao X."/>
            <person name="Tettelin H."/>
            <person name="Detolla L.J."/>
        </authorList>
    </citation>
    <scope>NUCLEOTIDE SEQUENCE [LARGE SCALE GENOMIC DNA]</scope>
    <source>
        <strain evidence="2 3">11-3469</strain>
    </source>
</reference>
<accession>A0A1V3Y0G2</accession>
<dbReference type="RefSeq" id="WP_023371513.1">
    <property type="nucleotide sequence ID" value="NZ_BLYZ01000001.1"/>
</dbReference>
<proteinExistence type="predicted"/>
<feature type="signal peptide" evidence="1">
    <location>
        <begin position="1"/>
        <end position="27"/>
    </location>
</feature>
<comment type="caution">
    <text evidence="2">The sequence shown here is derived from an EMBL/GenBank/DDBJ whole genome shotgun (WGS) entry which is preliminary data.</text>
</comment>
<evidence type="ECO:0000313" key="2">
    <source>
        <dbReference type="EMBL" id="OOK84231.1"/>
    </source>
</evidence>
<dbReference type="Proteomes" id="UP000188532">
    <property type="component" value="Unassembled WGS sequence"/>
</dbReference>
<dbReference type="GeneID" id="29700907"/>
<name>A0A1V3Y0G2_MYCKA</name>
<gene>
    <name evidence="2" type="ORF">BZL29_0402</name>
</gene>
<keyword evidence="1" id="KW-0732">Signal</keyword>
<dbReference type="AlphaFoldDB" id="A0A1V3Y0G2"/>
<protein>
    <recommendedName>
        <fullName evidence="4">Peptidase inhibitor family I36</fullName>
    </recommendedName>
</protein>